<gene>
    <name evidence="8" type="primary">Piso0_000285</name>
    <name evidence="8" type="ORF">GNLVRS01_PISO0B06051g</name>
</gene>
<evidence type="ECO:0000256" key="2">
    <source>
        <dbReference type="ARBA" id="ARBA00008130"/>
    </source>
</evidence>
<dbReference type="SUPFAM" id="SSF81321">
    <property type="entry name" value="Family A G protein-coupled receptor-like"/>
    <property type="match status" value="1"/>
</dbReference>
<dbReference type="OrthoDB" id="536545at2759"/>
<feature type="transmembrane region" description="Helical" evidence="7">
    <location>
        <begin position="249"/>
        <end position="272"/>
    </location>
</feature>
<feature type="transmembrane region" description="Helical" evidence="7">
    <location>
        <begin position="36"/>
        <end position="57"/>
    </location>
</feature>
<keyword evidence="5 7" id="KW-0472">Membrane</keyword>
<feature type="transmembrane region" description="Helical" evidence="7">
    <location>
        <begin position="182"/>
        <end position="203"/>
    </location>
</feature>
<feature type="transmembrane region" description="Helical" evidence="7">
    <location>
        <begin position="156"/>
        <end position="176"/>
    </location>
</feature>
<feature type="transmembrane region" description="Helical" evidence="7">
    <location>
        <begin position="119"/>
        <end position="136"/>
    </location>
</feature>
<keyword evidence="4 7" id="KW-1133">Transmembrane helix</keyword>
<dbReference type="FunCoup" id="G8YTK4">
    <property type="interactions" value="85"/>
</dbReference>
<dbReference type="InParanoid" id="G8YTK4"/>
<comment type="similarity">
    <text evidence="2">Belongs to the archaeal/bacterial/fungal opsin family.</text>
</comment>
<dbReference type="Gene3D" id="1.20.1070.10">
    <property type="entry name" value="Rhodopsin 7-helix transmembrane proteins"/>
    <property type="match status" value="1"/>
</dbReference>
<feature type="transmembrane region" description="Helical" evidence="7">
    <location>
        <begin position="69"/>
        <end position="87"/>
    </location>
</feature>
<dbReference type="EMBL" id="FO082058">
    <property type="protein sequence ID" value="CCE73255.1"/>
    <property type="molecule type" value="Genomic_DNA"/>
</dbReference>
<name>G8YTK4_PICSO</name>
<evidence type="ECO:0000313" key="8">
    <source>
        <dbReference type="EMBL" id="CCE73255.1"/>
    </source>
</evidence>
<feature type="compositionally biased region" description="Low complexity" evidence="6">
    <location>
        <begin position="309"/>
        <end position="326"/>
    </location>
</feature>
<keyword evidence="3 7" id="KW-0812">Transmembrane</keyword>
<evidence type="ECO:0000256" key="7">
    <source>
        <dbReference type="SAM" id="Phobius"/>
    </source>
</evidence>
<keyword evidence="9" id="KW-1185">Reference proteome</keyword>
<evidence type="ECO:0000256" key="5">
    <source>
        <dbReference type="ARBA" id="ARBA00023136"/>
    </source>
</evidence>
<dbReference type="HOGENOM" id="CLU_054785_1_1_1"/>
<sequence>MAYIDQIVARAGNEAVQVNNPPEYIDIHLTDHGSDWLWAAFCVFALFALVHAAVFAFTDSKSQPLKKALTIAPLVTNAILAYCYFTWASNLGYTGIQTEFNHVTTSEDLGIRQVFYVKYIGYFLSWPFVLFVWQVATHSIDDDNSVNSLISNISSLVVKVLSTEVFVLGLLIGILIHSTYKGGYFTFAITAQLCAFILVTVSVARGFRDYKTNKFAVSIVAFEMIVWILYPIAWGLSEGGNVIQPDSEAVFFGILDLLTFGIVPSVLSWLNVSSTDEARFRNMFKFGGHGARAHTNEKIAESPRHSGDTAVPTAAPTTAENETAEV</sequence>
<dbReference type="FunFam" id="1.20.1070.10:FF:000160">
    <property type="entry name" value="Related to Opsin-1"/>
    <property type="match status" value="1"/>
</dbReference>
<dbReference type="Proteomes" id="UP000005222">
    <property type="component" value="Chromosome B"/>
</dbReference>
<proteinExistence type="inferred from homology"/>
<feature type="region of interest" description="Disordered" evidence="6">
    <location>
        <begin position="297"/>
        <end position="326"/>
    </location>
</feature>
<dbReference type="SMART" id="SM01021">
    <property type="entry name" value="Bac_rhodopsin"/>
    <property type="match status" value="1"/>
</dbReference>
<comment type="subcellular location">
    <subcellularLocation>
        <location evidence="1">Membrane</location>
        <topology evidence="1">Multi-pass membrane protein</topology>
    </subcellularLocation>
</comment>
<evidence type="ECO:0000256" key="4">
    <source>
        <dbReference type="ARBA" id="ARBA00022989"/>
    </source>
</evidence>
<dbReference type="AlphaFoldDB" id="G8YTK4"/>
<dbReference type="eggNOG" id="ENOG502QZWT">
    <property type="taxonomic scope" value="Eukaryota"/>
</dbReference>
<dbReference type="Pfam" id="PF01036">
    <property type="entry name" value="Bac_rhodopsin"/>
    <property type="match status" value="1"/>
</dbReference>
<evidence type="ECO:0000256" key="1">
    <source>
        <dbReference type="ARBA" id="ARBA00004141"/>
    </source>
</evidence>
<dbReference type="InterPro" id="IPR001425">
    <property type="entry name" value="Arc/bac/fun_rhodopsins"/>
</dbReference>
<dbReference type="GO" id="GO:0005783">
    <property type="term" value="C:endoplasmic reticulum"/>
    <property type="evidence" value="ECO:0007669"/>
    <property type="project" value="TreeGrafter"/>
</dbReference>
<evidence type="ECO:0000256" key="3">
    <source>
        <dbReference type="ARBA" id="ARBA00022692"/>
    </source>
</evidence>
<dbReference type="OMA" id="IAWFLSW"/>
<feature type="compositionally biased region" description="Basic and acidic residues" evidence="6">
    <location>
        <begin position="297"/>
        <end position="307"/>
    </location>
</feature>
<evidence type="ECO:0000256" key="6">
    <source>
        <dbReference type="SAM" id="MobiDB-lite"/>
    </source>
</evidence>
<feature type="transmembrane region" description="Helical" evidence="7">
    <location>
        <begin position="215"/>
        <end position="237"/>
    </location>
</feature>
<reference evidence="8 9" key="1">
    <citation type="journal article" date="2012" name="G3 (Bethesda)">
        <title>Pichia sorbitophila, an interspecies yeast hybrid reveals early steps of genome resolution following polyploidization.</title>
        <authorList>
            <person name="Leh Louis V."/>
            <person name="Despons L."/>
            <person name="Friedrich A."/>
            <person name="Martin T."/>
            <person name="Durrens P."/>
            <person name="Casaregola S."/>
            <person name="Neuveglise C."/>
            <person name="Fairhead C."/>
            <person name="Marck C."/>
            <person name="Cruz J.A."/>
            <person name="Straub M.L."/>
            <person name="Kugler V."/>
            <person name="Sacerdot C."/>
            <person name="Uzunov Z."/>
            <person name="Thierry A."/>
            <person name="Weiss S."/>
            <person name="Bleykasten C."/>
            <person name="De Montigny J."/>
            <person name="Jacques N."/>
            <person name="Jung P."/>
            <person name="Lemaire M."/>
            <person name="Mallet S."/>
            <person name="Morel G."/>
            <person name="Richard G.F."/>
            <person name="Sarkar A."/>
            <person name="Savel G."/>
            <person name="Schacherer J."/>
            <person name="Seret M.L."/>
            <person name="Talla E."/>
            <person name="Samson G."/>
            <person name="Jubin C."/>
            <person name="Poulain J."/>
            <person name="Vacherie B."/>
            <person name="Barbe V."/>
            <person name="Pelletier E."/>
            <person name="Sherman D.J."/>
            <person name="Westhof E."/>
            <person name="Weissenbach J."/>
            <person name="Baret P.V."/>
            <person name="Wincker P."/>
            <person name="Gaillardin C."/>
            <person name="Dujon B."/>
            <person name="Souciet J.L."/>
        </authorList>
    </citation>
    <scope>NUCLEOTIDE SEQUENCE [LARGE SCALE GENOMIC DNA]</scope>
    <source>
        <strain evidence="9">ATCC MYA-4447 / BCRC 22081 / CBS 7064 / NBRC 10061 / NRRL Y-12695</strain>
    </source>
</reference>
<organism evidence="8 9">
    <name type="scientific">Pichia sorbitophila (strain ATCC MYA-4447 / BCRC 22081 / CBS 7064 / NBRC 10061 / NRRL Y-12695)</name>
    <name type="common">Hybrid yeast</name>
    <dbReference type="NCBI Taxonomy" id="559304"/>
    <lineage>
        <taxon>Eukaryota</taxon>
        <taxon>Fungi</taxon>
        <taxon>Dikarya</taxon>
        <taxon>Ascomycota</taxon>
        <taxon>Saccharomycotina</taxon>
        <taxon>Pichiomycetes</taxon>
        <taxon>Debaryomycetaceae</taxon>
        <taxon>Millerozyma</taxon>
    </lineage>
</organism>
<dbReference type="CDD" id="cd15239">
    <property type="entry name" value="7tm_YRO2_fungal-like"/>
    <property type="match status" value="1"/>
</dbReference>
<evidence type="ECO:0000313" key="9">
    <source>
        <dbReference type="Proteomes" id="UP000005222"/>
    </source>
</evidence>
<accession>G8YTK4</accession>
<dbReference type="PANTHER" id="PTHR28286:SF1">
    <property type="entry name" value="30 KDA HEAT SHOCK PROTEIN-RELATED"/>
    <property type="match status" value="1"/>
</dbReference>
<dbReference type="InterPro" id="IPR043476">
    <property type="entry name" value="Yro2-like_7TM"/>
</dbReference>
<protein>
    <submittedName>
        <fullName evidence="8">Piso0_000285 protein</fullName>
    </submittedName>
</protein>
<dbReference type="PANTHER" id="PTHR28286">
    <property type="match status" value="1"/>
</dbReference>
<dbReference type="GO" id="GO:0005886">
    <property type="term" value="C:plasma membrane"/>
    <property type="evidence" value="ECO:0007669"/>
    <property type="project" value="TreeGrafter"/>
</dbReference>